<dbReference type="Proteomes" id="UP000054359">
    <property type="component" value="Unassembled WGS sequence"/>
</dbReference>
<sequence length="63" mass="7416">MSIITGWVSKCTYFSSWTFVQFVPLMAFLLFLVKTAVCDQNCKNKFRSFRHSVIVVCEFSEYM</sequence>
<evidence type="ECO:0000256" key="1">
    <source>
        <dbReference type="SAM" id="Phobius"/>
    </source>
</evidence>
<protein>
    <submittedName>
        <fullName evidence="2">Uncharacterized protein</fullName>
    </submittedName>
</protein>
<reference evidence="2 3" key="1">
    <citation type="submission" date="2013-11" db="EMBL/GenBank/DDBJ databases">
        <title>Genome sequencing of Stegodyphus mimosarum.</title>
        <authorList>
            <person name="Bechsgaard J."/>
        </authorList>
    </citation>
    <scope>NUCLEOTIDE SEQUENCE [LARGE SCALE GENOMIC DNA]</scope>
</reference>
<keyword evidence="3" id="KW-1185">Reference proteome</keyword>
<organism evidence="2 3">
    <name type="scientific">Stegodyphus mimosarum</name>
    <name type="common">African social velvet spider</name>
    <dbReference type="NCBI Taxonomy" id="407821"/>
    <lineage>
        <taxon>Eukaryota</taxon>
        <taxon>Metazoa</taxon>
        <taxon>Ecdysozoa</taxon>
        <taxon>Arthropoda</taxon>
        <taxon>Chelicerata</taxon>
        <taxon>Arachnida</taxon>
        <taxon>Araneae</taxon>
        <taxon>Araneomorphae</taxon>
        <taxon>Entelegynae</taxon>
        <taxon>Eresoidea</taxon>
        <taxon>Eresidae</taxon>
        <taxon>Stegodyphus</taxon>
    </lineage>
</organism>
<evidence type="ECO:0000313" key="3">
    <source>
        <dbReference type="Proteomes" id="UP000054359"/>
    </source>
</evidence>
<feature type="non-terminal residue" evidence="2">
    <location>
        <position position="63"/>
    </location>
</feature>
<dbReference type="AlphaFoldDB" id="A0A087TLN1"/>
<gene>
    <name evidence="2" type="ORF">X975_22543</name>
</gene>
<proteinExistence type="predicted"/>
<accession>A0A087TLN1</accession>
<feature type="transmembrane region" description="Helical" evidence="1">
    <location>
        <begin position="12"/>
        <end position="33"/>
    </location>
</feature>
<dbReference type="EMBL" id="KK115780">
    <property type="protein sequence ID" value="KFM66020.1"/>
    <property type="molecule type" value="Genomic_DNA"/>
</dbReference>
<keyword evidence="1" id="KW-0812">Transmembrane</keyword>
<keyword evidence="1" id="KW-1133">Transmembrane helix</keyword>
<name>A0A087TLN1_STEMI</name>
<evidence type="ECO:0000313" key="2">
    <source>
        <dbReference type="EMBL" id="KFM66020.1"/>
    </source>
</evidence>
<keyword evidence="1" id="KW-0472">Membrane</keyword>